<keyword evidence="1" id="KW-0547">Nucleotide-binding</keyword>
<dbReference type="EMBL" id="MASW01000005">
    <property type="protein sequence ID" value="PXY22781.1"/>
    <property type="molecule type" value="Genomic_DNA"/>
</dbReference>
<proteinExistence type="predicted"/>
<evidence type="ECO:0000313" key="7">
    <source>
        <dbReference type="Proteomes" id="UP000249915"/>
    </source>
</evidence>
<keyword evidence="7" id="KW-1185">Reference proteome</keyword>
<dbReference type="SUPFAM" id="SSF52540">
    <property type="entry name" value="P-loop containing nucleoside triphosphate hydrolases"/>
    <property type="match status" value="1"/>
</dbReference>
<keyword evidence="3" id="KW-0805">Transcription regulation</keyword>
<reference evidence="6 7" key="1">
    <citation type="submission" date="2016-07" db="EMBL/GenBank/DDBJ databases">
        <title>Draft genome sequence of Prauserella muralis DSM 45305, isolated from a mould-covered wall in an indoor environment.</title>
        <authorList>
            <person name="Ruckert C."/>
            <person name="Albersmeier A."/>
            <person name="Jiang C.-L."/>
            <person name="Jiang Y."/>
            <person name="Kalinowski J."/>
            <person name="Schneider O."/>
            <person name="Winkler A."/>
            <person name="Zotchev S.B."/>
        </authorList>
    </citation>
    <scope>NUCLEOTIDE SEQUENCE [LARGE SCALE GENOMIC DNA]</scope>
    <source>
        <strain evidence="6 7">DSM 45305</strain>
    </source>
</reference>
<dbReference type="Gene3D" id="1.10.8.60">
    <property type="match status" value="1"/>
</dbReference>
<dbReference type="Proteomes" id="UP000249915">
    <property type="component" value="Unassembled WGS sequence"/>
</dbReference>
<dbReference type="PANTHER" id="PTHR32071">
    <property type="entry name" value="TRANSCRIPTIONAL REGULATORY PROTEIN"/>
    <property type="match status" value="1"/>
</dbReference>
<dbReference type="SUPFAM" id="SSF46689">
    <property type="entry name" value="Homeodomain-like"/>
    <property type="match status" value="1"/>
</dbReference>
<feature type="domain" description="Sigma-54 factor interaction" evidence="5">
    <location>
        <begin position="465"/>
        <end position="530"/>
    </location>
</feature>
<organism evidence="6 7">
    <name type="scientific">Prauserella muralis</name>
    <dbReference type="NCBI Taxonomy" id="588067"/>
    <lineage>
        <taxon>Bacteria</taxon>
        <taxon>Bacillati</taxon>
        <taxon>Actinomycetota</taxon>
        <taxon>Actinomycetes</taxon>
        <taxon>Pseudonocardiales</taxon>
        <taxon>Pseudonocardiaceae</taxon>
        <taxon>Prauserella</taxon>
    </lineage>
</organism>
<dbReference type="Gene3D" id="1.10.10.60">
    <property type="entry name" value="Homeodomain-like"/>
    <property type="match status" value="1"/>
</dbReference>
<keyword evidence="2" id="KW-0067">ATP-binding</keyword>
<dbReference type="AlphaFoldDB" id="A0A2V4ATB3"/>
<evidence type="ECO:0000256" key="1">
    <source>
        <dbReference type="ARBA" id="ARBA00022741"/>
    </source>
</evidence>
<evidence type="ECO:0000259" key="5">
    <source>
        <dbReference type="PROSITE" id="PS50045"/>
    </source>
</evidence>
<dbReference type="PANTHER" id="PTHR32071:SF122">
    <property type="entry name" value="SIGMA FACTOR"/>
    <property type="match status" value="1"/>
</dbReference>
<dbReference type="Pfam" id="PF25601">
    <property type="entry name" value="AAA_lid_14"/>
    <property type="match status" value="1"/>
</dbReference>
<dbReference type="PRINTS" id="PR01590">
    <property type="entry name" value="HTHFIS"/>
</dbReference>
<dbReference type="InterPro" id="IPR009057">
    <property type="entry name" value="Homeodomain-like_sf"/>
</dbReference>
<dbReference type="OrthoDB" id="5496274at2"/>
<comment type="caution">
    <text evidence="6">The sequence shown here is derived from an EMBL/GenBank/DDBJ whole genome shotgun (WGS) entry which is preliminary data.</text>
</comment>
<dbReference type="GO" id="GO:0043565">
    <property type="term" value="F:sequence-specific DNA binding"/>
    <property type="evidence" value="ECO:0007669"/>
    <property type="project" value="InterPro"/>
</dbReference>
<keyword evidence="4" id="KW-0804">Transcription</keyword>
<dbReference type="InterPro" id="IPR029016">
    <property type="entry name" value="GAF-like_dom_sf"/>
</dbReference>
<dbReference type="GO" id="GO:0005524">
    <property type="term" value="F:ATP binding"/>
    <property type="evidence" value="ECO:0007669"/>
    <property type="project" value="UniProtKB-KW"/>
</dbReference>
<dbReference type="InterPro" id="IPR058031">
    <property type="entry name" value="AAA_lid_NorR"/>
</dbReference>
<gene>
    <name evidence="6" type="ORF">BAY60_23610</name>
</gene>
<evidence type="ECO:0000256" key="4">
    <source>
        <dbReference type="ARBA" id="ARBA00023163"/>
    </source>
</evidence>
<dbReference type="Pfam" id="PF02954">
    <property type="entry name" value="HTH_8"/>
    <property type="match status" value="1"/>
</dbReference>
<accession>A0A2V4ATB3</accession>
<dbReference type="Gene3D" id="3.30.450.40">
    <property type="match status" value="1"/>
</dbReference>
<dbReference type="InterPro" id="IPR002197">
    <property type="entry name" value="HTH_Fis"/>
</dbReference>
<sequence>MSMPAASSGPPVPHTTAEWERVRQAKLDVLTRDPFAVDPADYPGVRPEVVASWRRSMLAGVDPGARHYAPDDDFQPRTRLAAVAQPIMNRLKDEISDLNCWGFLADRACRLLTVVVGDFPLAGRVHRQNLRPGMCFAEEVMGTNGMGCAHETQQAFIIAGTEHFRTDSEILTTTGVIIRDPFTKRYAGTLGAHCLREYGTTALLPLVVELGRSIEAQLLASREDGEREFFDAFAAAQRRHRAPVVGVSRRLCVVSTRARTVVHEADEELLRRLAEESGSRSRTVQRQLSSGVTVTIQVHPVPQPRGEFAAVLVLLPSGTSMVDDTGGDAGPGWVWEGAPADFRTQLARALRNGRAVLLTGERGCGKRHEARQALRGLAGSGGIAEFDCALAHLRPREWLRSLASAVSGDSPAVLLGHVTDLPAELTTAVADLLARAPVPVAGTTTDDAGHDGAVARVRESFPVLLTVPPLRERRNEFGQLCASLLAELGGGDEDGEQAVTLAPRAVAALLASDWPGNVRQLLQVLASARVRVSGPVIDVGDLPARHGRNQPAHPLDEVRAAERRVLMAALRETGGDRNAVAERLGISRATVYRKLKRYELD</sequence>
<name>A0A2V4ATB3_9PSEU</name>
<protein>
    <recommendedName>
        <fullName evidence="5">Sigma-54 factor interaction domain-containing protein</fullName>
    </recommendedName>
</protein>
<dbReference type="InterPro" id="IPR002078">
    <property type="entry name" value="Sigma_54_int"/>
</dbReference>
<evidence type="ECO:0000313" key="6">
    <source>
        <dbReference type="EMBL" id="PXY22781.1"/>
    </source>
</evidence>
<dbReference type="GO" id="GO:0006355">
    <property type="term" value="P:regulation of DNA-templated transcription"/>
    <property type="evidence" value="ECO:0007669"/>
    <property type="project" value="InterPro"/>
</dbReference>
<dbReference type="InterPro" id="IPR027417">
    <property type="entry name" value="P-loop_NTPase"/>
</dbReference>
<evidence type="ECO:0000256" key="2">
    <source>
        <dbReference type="ARBA" id="ARBA00022840"/>
    </source>
</evidence>
<evidence type="ECO:0000256" key="3">
    <source>
        <dbReference type="ARBA" id="ARBA00023015"/>
    </source>
</evidence>
<dbReference type="PROSITE" id="PS50045">
    <property type="entry name" value="SIGMA54_INTERACT_4"/>
    <property type="match status" value="1"/>
</dbReference>